<comment type="caution">
    <text evidence="3">The sequence shown here is derived from an EMBL/GenBank/DDBJ whole genome shotgun (WGS) entry which is preliminary data.</text>
</comment>
<dbReference type="InterPro" id="IPR037185">
    <property type="entry name" value="EmrE-like"/>
</dbReference>
<protein>
    <submittedName>
        <fullName evidence="3">Membrane protein</fullName>
    </submittedName>
</protein>
<feature type="transmembrane region" description="Helical" evidence="1">
    <location>
        <begin position="185"/>
        <end position="208"/>
    </location>
</feature>
<feature type="transmembrane region" description="Helical" evidence="1">
    <location>
        <begin position="51"/>
        <end position="71"/>
    </location>
</feature>
<gene>
    <name evidence="3" type="ORF">GCM10007276_13550</name>
</gene>
<evidence type="ECO:0000313" key="3">
    <source>
        <dbReference type="EMBL" id="GGE37412.1"/>
    </source>
</evidence>
<feature type="transmembrane region" description="Helical" evidence="1">
    <location>
        <begin position="156"/>
        <end position="173"/>
    </location>
</feature>
<keyword evidence="1" id="KW-1133">Transmembrane helix</keyword>
<dbReference type="Pfam" id="PF00892">
    <property type="entry name" value="EamA"/>
    <property type="match status" value="1"/>
</dbReference>
<sequence>MSLPFSGTSLPVLSANQRGILAMLGAMALFTVNDALVKLTAASLPASQIMTIRGGFAIAFMMALILASGAWRSLRALASPIVALRGCAEMIIGVSYVSAIAYMALGEIVSVVQATPLILTALSVPFLGEKVGWRRWAAVLTGFAGVLLILRPGISGFNMAALLALGTAVFMAIRDLMTLRISPLIPALVVGLGSTLGSFSGGLLLTPFMPWGMPSSGDVARLAIAAVALVFGNWCMVIACRGVDLPTVSPFRYSVVLWALLLGFLIWGDVPDTFALLGTGLIVGSGIYTIHRENRLRARAATTAPVVQSPPGTR</sequence>
<feature type="transmembrane region" description="Helical" evidence="1">
    <location>
        <begin position="274"/>
        <end position="290"/>
    </location>
</feature>
<dbReference type="Proteomes" id="UP000602745">
    <property type="component" value="Unassembled WGS sequence"/>
</dbReference>
<dbReference type="PANTHER" id="PTHR22911:SF135">
    <property type="entry name" value="BLR4310 PROTEIN"/>
    <property type="match status" value="1"/>
</dbReference>
<dbReference type="GO" id="GO:0016020">
    <property type="term" value="C:membrane"/>
    <property type="evidence" value="ECO:0007669"/>
    <property type="project" value="InterPro"/>
</dbReference>
<evidence type="ECO:0000256" key="1">
    <source>
        <dbReference type="SAM" id="Phobius"/>
    </source>
</evidence>
<keyword evidence="1" id="KW-0812">Transmembrane</keyword>
<dbReference type="AlphaFoldDB" id="A0A8J2VLW4"/>
<proteinExistence type="predicted"/>
<keyword evidence="4" id="KW-1185">Reference proteome</keyword>
<feature type="transmembrane region" description="Helical" evidence="1">
    <location>
        <begin position="20"/>
        <end position="39"/>
    </location>
</feature>
<accession>A0A8J2VLW4</accession>
<feature type="domain" description="EamA" evidence="2">
    <location>
        <begin position="18"/>
        <end position="150"/>
    </location>
</feature>
<dbReference type="RefSeq" id="WP_188408900.1">
    <property type="nucleotide sequence ID" value="NZ_BMCP01000001.1"/>
</dbReference>
<dbReference type="PANTHER" id="PTHR22911">
    <property type="entry name" value="ACYL-MALONYL CONDENSING ENZYME-RELATED"/>
    <property type="match status" value="1"/>
</dbReference>
<name>A0A8J2VLW4_9RHOB</name>
<feature type="transmembrane region" description="Helical" evidence="1">
    <location>
        <begin position="251"/>
        <end position="268"/>
    </location>
</feature>
<dbReference type="SUPFAM" id="SSF103481">
    <property type="entry name" value="Multidrug resistance efflux transporter EmrE"/>
    <property type="match status" value="2"/>
</dbReference>
<evidence type="ECO:0000259" key="2">
    <source>
        <dbReference type="Pfam" id="PF00892"/>
    </source>
</evidence>
<dbReference type="InterPro" id="IPR000620">
    <property type="entry name" value="EamA_dom"/>
</dbReference>
<organism evidence="3 4">
    <name type="scientific">Agaricicola taiwanensis</name>
    <dbReference type="NCBI Taxonomy" id="591372"/>
    <lineage>
        <taxon>Bacteria</taxon>
        <taxon>Pseudomonadati</taxon>
        <taxon>Pseudomonadota</taxon>
        <taxon>Alphaproteobacteria</taxon>
        <taxon>Rhodobacterales</taxon>
        <taxon>Paracoccaceae</taxon>
        <taxon>Agaricicola</taxon>
    </lineage>
</organism>
<evidence type="ECO:0000313" key="4">
    <source>
        <dbReference type="Proteomes" id="UP000602745"/>
    </source>
</evidence>
<dbReference type="EMBL" id="BMCP01000001">
    <property type="protein sequence ID" value="GGE37412.1"/>
    <property type="molecule type" value="Genomic_DNA"/>
</dbReference>
<reference evidence="3" key="2">
    <citation type="submission" date="2020-09" db="EMBL/GenBank/DDBJ databases">
        <authorList>
            <person name="Sun Q."/>
            <person name="Sedlacek I."/>
        </authorList>
    </citation>
    <scope>NUCLEOTIDE SEQUENCE</scope>
    <source>
        <strain evidence="3">CCM 7684</strain>
    </source>
</reference>
<keyword evidence="1" id="KW-0472">Membrane</keyword>
<reference evidence="3" key="1">
    <citation type="journal article" date="2014" name="Int. J. Syst. Evol. Microbiol.">
        <title>Complete genome sequence of Corynebacterium casei LMG S-19264T (=DSM 44701T), isolated from a smear-ripened cheese.</title>
        <authorList>
            <consortium name="US DOE Joint Genome Institute (JGI-PGF)"/>
            <person name="Walter F."/>
            <person name="Albersmeier A."/>
            <person name="Kalinowski J."/>
            <person name="Ruckert C."/>
        </authorList>
    </citation>
    <scope>NUCLEOTIDE SEQUENCE</scope>
    <source>
        <strain evidence="3">CCM 7684</strain>
    </source>
</reference>
<feature type="transmembrane region" description="Helical" evidence="1">
    <location>
        <begin position="220"/>
        <end position="239"/>
    </location>
</feature>
<feature type="transmembrane region" description="Helical" evidence="1">
    <location>
        <begin position="91"/>
        <end position="112"/>
    </location>
</feature>